<evidence type="ECO:0000313" key="2">
    <source>
        <dbReference type="EMBL" id="QDU82807.1"/>
    </source>
</evidence>
<dbReference type="InterPro" id="IPR001279">
    <property type="entry name" value="Metallo-B-lactamas"/>
</dbReference>
<dbReference type="InterPro" id="IPR036866">
    <property type="entry name" value="RibonucZ/Hydroxyglut_hydro"/>
</dbReference>
<dbReference type="RefSeq" id="WP_231742753.1">
    <property type="nucleotide sequence ID" value="NZ_CP036281.1"/>
</dbReference>
<keyword evidence="3" id="KW-1185">Reference proteome</keyword>
<organism evidence="2 3">
    <name type="scientific">Polystyrenella longa</name>
    <dbReference type="NCBI Taxonomy" id="2528007"/>
    <lineage>
        <taxon>Bacteria</taxon>
        <taxon>Pseudomonadati</taxon>
        <taxon>Planctomycetota</taxon>
        <taxon>Planctomycetia</taxon>
        <taxon>Planctomycetales</taxon>
        <taxon>Planctomycetaceae</taxon>
        <taxon>Polystyrenella</taxon>
    </lineage>
</organism>
<dbReference type="Gene3D" id="3.60.15.10">
    <property type="entry name" value="Ribonuclease Z/Hydroxyacylglutathione hydrolase-like"/>
    <property type="match status" value="1"/>
</dbReference>
<dbReference type="Pfam" id="PF12706">
    <property type="entry name" value="Lactamase_B_2"/>
    <property type="match status" value="1"/>
</dbReference>
<proteinExistence type="predicted"/>
<gene>
    <name evidence="2" type="primary">phnP</name>
    <name evidence="2" type="ORF">Pla110_45700</name>
</gene>
<dbReference type="GO" id="GO:0103043">
    <property type="term" value="F:phosphoribosyl 1,2-cyclic phosphate phosphodiesterase activity"/>
    <property type="evidence" value="ECO:0007669"/>
    <property type="project" value="UniProtKB-EC"/>
</dbReference>
<name>A0A518CUA8_9PLAN</name>
<dbReference type="SUPFAM" id="SSF56281">
    <property type="entry name" value="Metallo-hydrolase/oxidoreductase"/>
    <property type="match status" value="1"/>
</dbReference>
<dbReference type="PANTHER" id="PTHR42663:SF6">
    <property type="entry name" value="HYDROLASE C777.06C-RELATED"/>
    <property type="match status" value="1"/>
</dbReference>
<dbReference type="KEGG" id="plon:Pla110_45700"/>
<dbReference type="EC" id="3.1.4.55" evidence="2"/>
<protein>
    <submittedName>
        <fullName evidence="2">Phosphoribosyl 1,2-cyclic phosphodiesterase</fullName>
        <ecNumber evidence="2">3.1.4.55</ecNumber>
    </submittedName>
</protein>
<sequence>MSAGEIILLGTGTSVGVPVAGCDCEVCLSENPKNNHTRSGVYVEAPEGNFVIDTAPELRIQLVRERVQAVHAALFTHGHADHIYGLDDLRIYGHRQDAPVDLYCEEIVEQHLRQSFSYAFDTNSPRPHKFAVPRFEFRSISMEPFTILGLPVQPIRLLHGQLPVLGYRIGNFAFCTDVSEIPEESWPLLEGLDTLIIDALRHSPHPTHFNVDQALEAIRRLKPLQTYLTHISHSLEYEATNAILPEGVEMAYDGLRVNYEV</sequence>
<dbReference type="Proteomes" id="UP000317178">
    <property type="component" value="Chromosome"/>
</dbReference>
<dbReference type="CDD" id="cd16279">
    <property type="entry name" value="metallo-hydrolase-like_MBL-fold"/>
    <property type="match status" value="1"/>
</dbReference>
<feature type="domain" description="Metallo-beta-lactamase" evidence="1">
    <location>
        <begin position="37"/>
        <end position="233"/>
    </location>
</feature>
<dbReference type="AlphaFoldDB" id="A0A518CUA8"/>
<accession>A0A518CUA8</accession>
<evidence type="ECO:0000313" key="3">
    <source>
        <dbReference type="Proteomes" id="UP000317178"/>
    </source>
</evidence>
<dbReference type="SMART" id="SM00849">
    <property type="entry name" value="Lactamase_B"/>
    <property type="match status" value="1"/>
</dbReference>
<dbReference type="EMBL" id="CP036281">
    <property type="protein sequence ID" value="QDU82807.1"/>
    <property type="molecule type" value="Genomic_DNA"/>
</dbReference>
<evidence type="ECO:0000259" key="1">
    <source>
        <dbReference type="SMART" id="SM00849"/>
    </source>
</evidence>
<keyword evidence="2" id="KW-0378">Hydrolase</keyword>
<reference evidence="2 3" key="1">
    <citation type="submission" date="2019-02" db="EMBL/GenBank/DDBJ databases">
        <title>Deep-cultivation of Planctomycetes and their phenomic and genomic characterization uncovers novel biology.</title>
        <authorList>
            <person name="Wiegand S."/>
            <person name="Jogler M."/>
            <person name="Boedeker C."/>
            <person name="Pinto D."/>
            <person name="Vollmers J."/>
            <person name="Rivas-Marin E."/>
            <person name="Kohn T."/>
            <person name="Peeters S.H."/>
            <person name="Heuer A."/>
            <person name="Rast P."/>
            <person name="Oberbeckmann S."/>
            <person name="Bunk B."/>
            <person name="Jeske O."/>
            <person name="Meyerdierks A."/>
            <person name="Storesund J.E."/>
            <person name="Kallscheuer N."/>
            <person name="Luecker S."/>
            <person name="Lage O.M."/>
            <person name="Pohl T."/>
            <person name="Merkel B.J."/>
            <person name="Hornburger P."/>
            <person name="Mueller R.-W."/>
            <person name="Bruemmer F."/>
            <person name="Labrenz M."/>
            <person name="Spormann A.M."/>
            <person name="Op den Camp H."/>
            <person name="Overmann J."/>
            <person name="Amann R."/>
            <person name="Jetten M.S.M."/>
            <person name="Mascher T."/>
            <person name="Medema M.H."/>
            <person name="Devos D.P."/>
            <person name="Kaster A.-K."/>
            <person name="Ovreas L."/>
            <person name="Rohde M."/>
            <person name="Galperin M.Y."/>
            <person name="Jogler C."/>
        </authorList>
    </citation>
    <scope>NUCLEOTIDE SEQUENCE [LARGE SCALE GENOMIC DNA]</scope>
    <source>
        <strain evidence="2 3">Pla110</strain>
    </source>
</reference>
<dbReference type="PANTHER" id="PTHR42663">
    <property type="entry name" value="HYDROLASE C777.06C-RELATED-RELATED"/>
    <property type="match status" value="1"/>
</dbReference>